<protein>
    <submittedName>
        <fullName evidence="1">Uncharacterized protein</fullName>
    </submittedName>
</protein>
<dbReference type="AlphaFoldDB" id="T1KQ42"/>
<keyword evidence="2" id="KW-1185">Reference proteome</keyword>
<accession>T1KQ42</accession>
<reference evidence="2" key="1">
    <citation type="submission" date="2011-08" db="EMBL/GenBank/DDBJ databases">
        <authorList>
            <person name="Rombauts S."/>
        </authorList>
    </citation>
    <scope>NUCLEOTIDE SEQUENCE</scope>
    <source>
        <strain evidence="2">London</strain>
    </source>
</reference>
<evidence type="ECO:0000313" key="2">
    <source>
        <dbReference type="Proteomes" id="UP000015104"/>
    </source>
</evidence>
<proteinExistence type="predicted"/>
<reference evidence="1" key="2">
    <citation type="submission" date="2015-06" db="UniProtKB">
        <authorList>
            <consortium name="EnsemblMetazoa"/>
        </authorList>
    </citation>
    <scope>IDENTIFICATION</scope>
</reference>
<dbReference type="Proteomes" id="UP000015104">
    <property type="component" value="Unassembled WGS sequence"/>
</dbReference>
<name>T1KQ42_TETUR</name>
<dbReference type="EMBL" id="CAEY01000344">
    <property type="status" value="NOT_ANNOTATED_CDS"/>
    <property type="molecule type" value="Genomic_DNA"/>
</dbReference>
<sequence>MDSDELPLILMSIQFHLHIHDSNFVDQRTDARNE</sequence>
<dbReference type="EnsemblMetazoa" id="tetur17g02780.1">
    <property type="protein sequence ID" value="tetur17g02780.1"/>
    <property type="gene ID" value="tetur17g02780"/>
</dbReference>
<dbReference type="HOGENOM" id="CLU_3377666_0_0_1"/>
<organism evidence="1 2">
    <name type="scientific">Tetranychus urticae</name>
    <name type="common">Two-spotted spider mite</name>
    <dbReference type="NCBI Taxonomy" id="32264"/>
    <lineage>
        <taxon>Eukaryota</taxon>
        <taxon>Metazoa</taxon>
        <taxon>Ecdysozoa</taxon>
        <taxon>Arthropoda</taxon>
        <taxon>Chelicerata</taxon>
        <taxon>Arachnida</taxon>
        <taxon>Acari</taxon>
        <taxon>Acariformes</taxon>
        <taxon>Trombidiformes</taxon>
        <taxon>Prostigmata</taxon>
        <taxon>Eleutherengona</taxon>
        <taxon>Raphignathae</taxon>
        <taxon>Tetranychoidea</taxon>
        <taxon>Tetranychidae</taxon>
        <taxon>Tetranychus</taxon>
    </lineage>
</organism>
<evidence type="ECO:0000313" key="1">
    <source>
        <dbReference type="EnsemblMetazoa" id="tetur17g02780.1"/>
    </source>
</evidence>